<protein>
    <submittedName>
        <fullName evidence="2 3">Uncharacterized protein</fullName>
    </submittedName>
</protein>
<dbReference type="PANTHER" id="PTHR34065">
    <property type="entry name" value="CELL DIVISION CONTROL PROTEIN 14"/>
    <property type="match status" value="1"/>
</dbReference>
<dbReference type="Pfam" id="PF08045">
    <property type="entry name" value="CDC14"/>
    <property type="match status" value="1"/>
</dbReference>
<feature type="compositionally biased region" description="Low complexity" evidence="1">
    <location>
        <begin position="509"/>
        <end position="522"/>
    </location>
</feature>
<dbReference type="InterPro" id="IPR012535">
    <property type="entry name" value="Cell_div_Cdc14"/>
</dbReference>
<feature type="compositionally biased region" description="Low complexity" evidence="1">
    <location>
        <begin position="764"/>
        <end position="775"/>
    </location>
</feature>
<dbReference type="EMBL" id="ADAS02000095">
    <property type="protein sequence ID" value="OAV90745.1"/>
    <property type="molecule type" value="Genomic_DNA"/>
</dbReference>
<proteinExistence type="predicted"/>
<reference evidence="2" key="1">
    <citation type="submission" date="2009-11" db="EMBL/GenBank/DDBJ databases">
        <authorList>
            <consortium name="The Broad Institute Genome Sequencing Platform"/>
            <person name="Ward D."/>
            <person name="Feldgarden M."/>
            <person name="Earl A."/>
            <person name="Young S.K."/>
            <person name="Zeng Q."/>
            <person name="Koehrsen M."/>
            <person name="Alvarado L."/>
            <person name="Berlin A."/>
            <person name="Bochicchio J."/>
            <person name="Borenstein D."/>
            <person name="Chapman S.B."/>
            <person name="Chen Z."/>
            <person name="Engels R."/>
            <person name="Freedman E."/>
            <person name="Gellesch M."/>
            <person name="Goldberg J."/>
            <person name="Griggs A."/>
            <person name="Gujja S."/>
            <person name="Heilman E."/>
            <person name="Heiman D."/>
            <person name="Hepburn T."/>
            <person name="Howarth C."/>
            <person name="Jen D."/>
            <person name="Larson L."/>
            <person name="Lewis B."/>
            <person name="Mehta T."/>
            <person name="Park D."/>
            <person name="Pearson M."/>
            <person name="Roberts A."/>
            <person name="Saif S."/>
            <person name="Shea T."/>
            <person name="Shenoy N."/>
            <person name="Sisk P."/>
            <person name="Stolte C."/>
            <person name="Sykes S."/>
            <person name="Thomson T."/>
            <person name="Walk T."/>
            <person name="White J."/>
            <person name="Yandava C."/>
            <person name="Izard J."/>
            <person name="Baranova O.V."/>
            <person name="Blanton J.M."/>
            <person name="Tanner A.C."/>
            <person name="Dewhirst F.E."/>
            <person name="Haas B."/>
            <person name="Nusbaum C."/>
            <person name="Birren B."/>
        </authorList>
    </citation>
    <scope>NUCLEOTIDE SEQUENCE [LARGE SCALE GENOMIC DNA]</scope>
    <source>
        <strain evidence="2">1-1 BBBD Race 1</strain>
    </source>
</reference>
<organism evidence="2">
    <name type="scientific">Puccinia triticina (isolate 1-1 / race 1 (BBBD))</name>
    <name type="common">Brown leaf rust fungus</name>
    <dbReference type="NCBI Taxonomy" id="630390"/>
    <lineage>
        <taxon>Eukaryota</taxon>
        <taxon>Fungi</taxon>
        <taxon>Dikarya</taxon>
        <taxon>Basidiomycota</taxon>
        <taxon>Pucciniomycotina</taxon>
        <taxon>Pucciniomycetes</taxon>
        <taxon>Pucciniales</taxon>
        <taxon>Pucciniaceae</taxon>
        <taxon>Puccinia</taxon>
    </lineage>
</organism>
<feature type="compositionally biased region" description="Polar residues" evidence="1">
    <location>
        <begin position="444"/>
        <end position="462"/>
    </location>
</feature>
<feature type="compositionally biased region" description="Basic and acidic residues" evidence="1">
    <location>
        <begin position="474"/>
        <end position="488"/>
    </location>
</feature>
<dbReference type="AlphaFoldDB" id="A0A180GDL7"/>
<keyword evidence="4" id="KW-1185">Reference proteome</keyword>
<feature type="compositionally biased region" description="Low complexity" evidence="1">
    <location>
        <begin position="729"/>
        <end position="740"/>
    </location>
</feature>
<feature type="compositionally biased region" description="Basic and acidic residues" evidence="1">
    <location>
        <begin position="742"/>
        <end position="763"/>
    </location>
</feature>
<evidence type="ECO:0000313" key="4">
    <source>
        <dbReference type="Proteomes" id="UP000005240"/>
    </source>
</evidence>
<evidence type="ECO:0000313" key="2">
    <source>
        <dbReference type="EMBL" id="OAV90745.1"/>
    </source>
</evidence>
<evidence type="ECO:0000313" key="3">
    <source>
        <dbReference type="EnsemblFungi" id="PTTG_28223-t43_1-p1"/>
    </source>
</evidence>
<dbReference type="EnsemblFungi" id="PTTG_28223-t43_1">
    <property type="protein sequence ID" value="PTTG_28223-t43_1-p1"/>
    <property type="gene ID" value="PTTG_28223"/>
</dbReference>
<feature type="region of interest" description="Disordered" evidence="1">
    <location>
        <begin position="648"/>
        <end position="691"/>
    </location>
</feature>
<name>A0A180GDL7_PUCT1</name>
<reference evidence="3 4" key="3">
    <citation type="journal article" date="2017" name="G3 (Bethesda)">
        <title>Comparative analysis highlights variable genome content of wheat rusts and divergence of the mating loci.</title>
        <authorList>
            <person name="Cuomo C.A."/>
            <person name="Bakkeren G."/>
            <person name="Khalil H.B."/>
            <person name="Panwar V."/>
            <person name="Joly D."/>
            <person name="Linning R."/>
            <person name="Sakthikumar S."/>
            <person name="Song X."/>
            <person name="Adiconis X."/>
            <person name="Fan L."/>
            <person name="Goldberg J.M."/>
            <person name="Levin J.Z."/>
            <person name="Young S."/>
            <person name="Zeng Q."/>
            <person name="Anikster Y."/>
            <person name="Bruce M."/>
            <person name="Wang M."/>
            <person name="Yin C."/>
            <person name="McCallum B."/>
            <person name="Szabo L.J."/>
            <person name="Hulbert S."/>
            <person name="Chen X."/>
            <person name="Fellers J.P."/>
        </authorList>
    </citation>
    <scope>NUCLEOTIDE SEQUENCE</scope>
    <source>
        <strain evidence="4">Isolate 1-1 / race 1 (BBBD)</strain>
        <strain evidence="3">isolate 1-1 / race 1 (BBBD)</strain>
    </source>
</reference>
<reference evidence="2" key="2">
    <citation type="submission" date="2016-05" db="EMBL/GenBank/DDBJ databases">
        <title>Comparative analysis highlights variable genome content of wheat rusts and divergence of the mating loci.</title>
        <authorList>
            <person name="Cuomo C.A."/>
            <person name="Bakkeren G."/>
            <person name="Szabo L."/>
            <person name="Khalil H."/>
            <person name="Joly D."/>
            <person name="Goldberg J."/>
            <person name="Young S."/>
            <person name="Zeng Q."/>
            <person name="Fellers J."/>
        </authorList>
    </citation>
    <scope>NUCLEOTIDE SEQUENCE [LARGE SCALE GENOMIC DNA]</scope>
    <source>
        <strain evidence="2">1-1 BBBD Race 1</strain>
    </source>
</reference>
<dbReference type="STRING" id="630390.A0A180GDL7"/>
<feature type="region of interest" description="Disordered" evidence="1">
    <location>
        <begin position="721"/>
        <end position="775"/>
    </location>
</feature>
<reference evidence="3" key="4">
    <citation type="submission" date="2025-05" db="UniProtKB">
        <authorList>
            <consortium name="EnsemblFungi"/>
        </authorList>
    </citation>
    <scope>IDENTIFICATION</scope>
    <source>
        <strain evidence="3">isolate 1-1 / race 1 (BBBD)</strain>
    </source>
</reference>
<sequence length="775" mass="84087">MEQQLLTTHDTLLLTTNTAPALASLRQLLIGAALGGDQQQAGREFIRLQDHSHLNTSLILLSSIALIAKNPAIERAITSNTTTTTTTPPPHLISQLATEFILLQGLLHLHPPSQQLFRSEYNLRILLNFLPLALHAHPYAPLGIPLLDLLLITFVDAPANAQLFEAAGGLEILVQAMKQKALKTELRVKVLETLWAWWIDDEEPGPENHPILPPITTHHPSSRSRPNSRIRPISLPPPTLPEEDELANTSGNLSDGHETPKPHKPAPRLTIQPSSTSKPISRSQSSSLQPPPTSTSSPMLKSSSEGNIKPTPIKASSSDPASRLRSMLVNTAGQFIPATPHHPHRIRPTTTATPVDRPSSPSKPTPYSLHKSHPVSLLKNRSDSEDAPQQAVGGRGEGRPSESSEDSDRLDLSPHKLFAPRQRRTALKPFTNNTPQRLIRHKQSASLGSLQLPTSSTALSRQSSEDEGPSGSEPEPRAHREPPSDTPRRPSSKLGLHTPSERKRLSCDTPRAARPAAKTPARQPKHHPRAPSPARSCSSSSDGRPDQDDEEGKEHTPQRRPQPTPLMLSATTPTPLATTTSKTLITPITPTSSSHNNLIVAGKINPSSACLSPNKRFINKPLSPVHARIYQSDLESIVNATDSDVRPNPALFSHKKPTLGASAAKRRRSVAKHPDHLLTSPPAERSTRKMKKTGILEKYMANSDELVRSFKEIGVGFKALSRHERTRSTADPAAADSSATGESKRGARAPDEKRGMATARTDKAGPAPAKRPAKP</sequence>
<evidence type="ECO:0000256" key="1">
    <source>
        <dbReference type="SAM" id="MobiDB-lite"/>
    </source>
</evidence>
<feature type="compositionally biased region" description="Low complexity" evidence="1">
    <location>
        <begin position="532"/>
        <end position="541"/>
    </location>
</feature>
<feature type="region of interest" description="Disordered" evidence="1">
    <location>
        <begin position="206"/>
        <end position="322"/>
    </location>
</feature>
<accession>A0A180GDL7</accession>
<feature type="compositionally biased region" description="Low complexity" evidence="1">
    <location>
        <begin position="565"/>
        <end position="581"/>
    </location>
</feature>
<dbReference type="PANTHER" id="PTHR34065:SF1">
    <property type="entry name" value="CELL DIVISION CONTROL PROTEIN 14"/>
    <property type="match status" value="1"/>
</dbReference>
<feature type="region of interest" description="Disordered" evidence="1">
    <location>
        <begin position="335"/>
        <end position="581"/>
    </location>
</feature>
<feature type="compositionally biased region" description="Low complexity" evidence="1">
    <location>
        <begin position="272"/>
        <end position="304"/>
    </location>
</feature>
<dbReference type="OrthoDB" id="5357220at2759"/>
<feature type="compositionally biased region" description="Basic and acidic residues" evidence="1">
    <location>
        <begin position="396"/>
        <end position="414"/>
    </location>
</feature>
<dbReference type="VEuPathDB" id="FungiDB:PTTG_28223"/>
<dbReference type="Proteomes" id="UP000005240">
    <property type="component" value="Unassembled WGS sequence"/>
</dbReference>
<gene>
    <name evidence="2" type="ORF">PTTG_28223</name>
</gene>